<name>A0A6A6WSD3_9PLEO</name>
<evidence type="ECO:0000256" key="1">
    <source>
        <dbReference type="SAM" id="MobiDB-lite"/>
    </source>
</evidence>
<sequence length="380" mass="41701">MPPSPTPSVTRSRGNRRRTAKLVQRQRSSSPVKKANSPQYRAINMADANVFVDHFPEAPATIDEQLGRVFGGATWAASQWAAIEELARQYCEISRVLAKKGAGVNEWRSQLFLGLLQPLSRYEPEILMLTHRSDPADTNQAILQIQATASVLSNTPIFSMSSTAPSDVSSESPNGLSTPKPDIALGLAHTSFTSIQRTVLMLLQDDCRVLSEPHRAQIGLRFPFLVIESKGGAAGGNLIGAQNQAAVDGACALNILGDWQCVVTRIMSQPGYVQRNQGNPTTEQGEEDNAPVILFSVTTEGPVHEIWVHYRIGEAYHMTCYRAWRTTRREDAREFVQALARFVEWGRGAFRESVLDSLGRIEDAVLGGVLTRIDTSQATS</sequence>
<feature type="compositionally biased region" description="Polar residues" evidence="1">
    <location>
        <begin position="25"/>
        <end position="36"/>
    </location>
</feature>
<proteinExistence type="predicted"/>
<dbReference type="Pfam" id="PF25545">
    <property type="entry name" value="DUF7924"/>
    <property type="match status" value="1"/>
</dbReference>
<evidence type="ECO:0000259" key="2">
    <source>
        <dbReference type="Pfam" id="PF25545"/>
    </source>
</evidence>
<reference evidence="3" key="1">
    <citation type="journal article" date="2020" name="Stud. Mycol.">
        <title>101 Dothideomycetes genomes: a test case for predicting lifestyles and emergence of pathogens.</title>
        <authorList>
            <person name="Haridas S."/>
            <person name="Albert R."/>
            <person name="Binder M."/>
            <person name="Bloem J."/>
            <person name="Labutti K."/>
            <person name="Salamov A."/>
            <person name="Andreopoulos B."/>
            <person name="Baker S."/>
            <person name="Barry K."/>
            <person name="Bills G."/>
            <person name="Bluhm B."/>
            <person name="Cannon C."/>
            <person name="Castanera R."/>
            <person name="Culley D."/>
            <person name="Daum C."/>
            <person name="Ezra D."/>
            <person name="Gonzalez J."/>
            <person name="Henrissat B."/>
            <person name="Kuo A."/>
            <person name="Liang C."/>
            <person name="Lipzen A."/>
            <person name="Lutzoni F."/>
            <person name="Magnuson J."/>
            <person name="Mondo S."/>
            <person name="Nolan M."/>
            <person name="Ohm R."/>
            <person name="Pangilinan J."/>
            <person name="Park H.-J."/>
            <person name="Ramirez L."/>
            <person name="Alfaro M."/>
            <person name="Sun H."/>
            <person name="Tritt A."/>
            <person name="Yoshinaga Y."/>
            <person name="Zwiers L.-H."/>
            <person name="Turgeon B."/>
            <person name="Goodwin S."/>
            <person name="Spatafora J."/>
            <person name="Crous P."/>
            <person name="Grigoriev I."/>
        </authorList>
    </citation>
    <scope>NUCLEOTIDE SEQUENCE</scope>
    <source>
        <strain evidence="3">CBS 109.77</strain>
    </source>
</reference>
<dbReference type="EMBL" id="MU002367">
    <property type="protein sequence ID" value="KAF2787050.1"/>
    <property type="molecule type" value="Genomic_DNA"/>
</dbReference>
<evidence type="ECO:0000313" key="4">
    <source>
        <dbReference type="Proteomes" id="UP000799757"/>
    </source>
</evidence>
<dbReference type="InterPro" id="IPR057684">
    <property type="entry name" value="DUF7924"/>
</dbReference>
<evidence type="ECO:0000313" key="3">
    <source>
        <dbReference type="EMBL" id="KAF2787050.1"/>
    </source>
</evidence>
<organism evidence="3 4">
    <name type="scientific">Melanomma pulvis-pyrius CBS 109.77</name>
    <dbReference type="NCBI Taxonomy" id="1314802"/>
    <lineage>
        <taxon>Eukaryota</taxon>
        <taxon>Fungi</taxon>
        <taxon>Dikarya</taxon>
        <taxon>Ascomycota</taxon>
        <taxon>Pezizomycotina</taxon>
        <taxon>Dothideomycetes</taxon>
        <taxon>Pleosporomycetidae</taxon>
        <taxon>Pleosporales</taxon>
        <taxon>Melanommataceae</taxon>
        <taxon>Melanomma</taxon>
    </lineage>
</organism>
<accession>A0A6A6WSD3</accession>
<keyword evidence="4" id="KW-1185">Reference proteome</keyword>
<feature type="domain" description="DUF7924" evidence="2">
    <location>
        <begin position="166"/>
        <end position="323"/>
    </location>
</feature>
<dbReference type="OrthoDB" id="5372703at2759"/>
<protein>
    <recommendedName>
        <fullName evidence="2">DUF7924 domain-containing protein</fullName>
    </recommendedName>
</protein>
<dbReference type="Proteomes" id="UP000799757">
    <property type="component" value="Unassembled WGS sequence"/>
</dbReference>
<gene>
    <name evidence="3" type="ORF">K505DRAFT_258535</name>
</gene>
<feature type="region of interest" description="Disordered" evidence="1">
    <location>
        <begin position="1"/>
        <end position="36"/>
    </location>
</feature>
<dbReference type="AlphaFoldDB" id="A0A6A6WSD3"/>